<dbReference type="RefSeq" id="WP_127092486.1">
    <property type="nucleotide sequence ID" value="NZ_RAHC01000001.1"/>
</dbReference>
<evidence type="ECO:0000256" key="2">
    <source>
        <dbReference type="ARBA" id="ARBA00013070"/>
    </source>
</evidence>
<protein>
    <recommendedName>
        <fullName evidence="2 6">Carbamate kinase</fullName>
    </recommendedName>
</protein>
<dbReference type="Pfam" id="PF00696">
    <property type="entry name" value="AA_kinase"/>
    <property type="match status" value="1"/>
</dbReference>
<evidence type="ECO:0000259" key="8">
    <source>
        <dbReference type="Pfam" id="PF00696"/>
    </source>
</evidence>
<dbReference type="AlphaFoldDB" id="A0A433ETH0"/>
<evidence type="ECO:0000313" key="10">
    <source>
        <dbReference type="Proteomes" id="UP000274545"/>
    </source>
</evidence>
<gene>
    <name evidence="9" type="primary">arcC</name>
    <name evidence="9" type="ORF">D6D54_01500</name>
</gene>
<evidence type="ECO:0000256" key="6">
    <source>
        <dbReference type="NCBIfam" id="TIGR00746"/>
    </source>
</evidence>
<dbReference type="EMBL" id="RAHC01000001">
    <property type="protein sequence ID" value="RUP78167.1"/>
    <property type="molecule type" value="Genomic_DNA"/>
</dbReference>
<dbReference type="InterPro" id="IPR036393">
    <property type="entry name" value="AceGlu_kinase-like_sf"/>
</dbReference>
<keyword evidence="4 7" id="KW-0418">Kinase</keyword>
<feature type="domain" description="Aspartate/glutamate/uridylate kinase" evidence="8">
    <location>
        <begin position="3"/>
        <end position="290"/>
    </location>
</feature>
<dbReference type="FunFam" id="3.40.1160.10:FF:000007">
    <property type="entry name" value="Carbamate kinase"/>
    <property type="match status" value="1"/>
</dbReference>
<sequence>MARIVVALGGNALGNSPTEQQEIVKDTAKAMVDIIENGDELIIAHGNGPQVGVINNAFDEASHVNNKIPMMPFPECGAMSQAYIGYHLQNAILNELNKRKINKSVVTIVTQVEVDQKDQAFNNPTKPIGAFYAEAEAKALAAKNGFRVKEDAGRGWRRVIASPQPVDIVEKHIIEDLINKGHIVITVGGGGIPVVKTASGYQGVPAVIDKDFASAKLAELIKADKLMVLTAVAKVAINYGKPNQETLDVLTLADANKYIAENQFVPGSMLPKVQAAIKFASLGDQKVAIIAELAQAKAALAGKAGTAIKK</sequence>
<keyword evidence="3 7" id="KW-0808">Transferase</keyword>
<dbReference type="NCBIfam" id="NF009007">
    <property type="entry name" value="PRK12352.1"/>
    <property type="match status" value="1"/>
</dbReference>
<dbReference type="Proteomes" id="UP000274545">
    <property type="component" value="Unassembled WGS sequence"/>
</dbReference>
<dbReference type="SUPFAM" id="SSF53633">
    <property type="entry name" value="Carbamate kinase-like"/>
    <property type="match status" value="1"/>
</dbReference>
<dbReference type="PANTHER" id="PTHR30409:SF1">
    <property type="entry name" value="CARBAMATE KINASE-RELATED"/>
    <property type="match status" value="1"/>
</dbReference>
<dbReference type="GO" id="GO:0005829">
    <property type="term" value="C:cytosol"/>
    <property type="evidence" value="ECO:0007669"/>
    <property type="project" value="TreeGrafter"/>
</dbReference>
<comment type="similarity">
    <text evidence="1 7">Belongs to the carbamate kinase family.</text>
</comment>
<dbReference type="PIRSF" id="PIRSF000723">
    <property type="entry name" value="Carbamate_kin"/>
    <property type="match status" value="1"/>
</dbReference>
<dbReference type="GO" id="GO:0008804">
    <property type="term" value="F:carbamate kinase activity"/>
    <property type="evidence" value="ECO:0007669"/>
    <property type="project" value="UniProtKB-UniRule"/>
</dbReference>
<comment type="catalytic activity">
    <reaction evidence="5">
        <text>hydrogencarbonate + NH4(+) + ATP = carbamoyl phosphate + ADP + H2O + H(+)</text>
        <dbReference type="Rhea" id="RHEA:10152"/>
        <dbReference type="ChEBI" id="CHEBI:15377"/>
        <dbReference type="ChEBI" id="CHEBI:15378"/>
        <dbReference type="ChEBI" id="CHEBI:17544"/>
        <dbReference type="ChEBI" id="CHEBI:28938"/>
        <dbReference type="ChEBI" id="CHEBI:30616"/>
        <dbReference type="ChEBI" id="CHEBI:58228"/>
        <dbReference type="ChEBI" id="CHEBI:456216"/>
        <dbReference type="EC" id="2.7.2.2"/>
    </reaction>
</comment>
<accession>A0A433ETH0</accession>
<dbReference type="CDD" id="cd04235">
    <property type="entry name" value="AAK_CK"/>
    <property type="match status" value="1"/>
</dbReference>
<dbReference type="GO" id="GO:0019546">
    <property type="term" value="P:L-arginine deiminase pathway"/>
    <property type="evidence" value="ECO:0007669"/>
    <property type="project" value="TreeGrafter"/>
</dbReference>
<reference evidence="9 10" key="1">
    <citation type="journal article" date="2019" name="Genome Biol. Evol.">
        <title>Toxin and genome evolution in a Drosophila defensive symbiosis.</title>
        <authorList>
            <person name="Ballinger M.J."/>
            <person name="Gawryluk R.M."/>
            <person name="Perlman S.J."/>
        </authorList>
    </citation>
    <scope>NUCLEOTIDE SEQUENCE [LARGE SCALE GENOMIC DNA]</scope>
    <source>
        <strain evidence="10">sNeo</strain>
    </source>
</reference>
<comment type="caution">
    <text evidence="9">The sequence shown here is derived from an EMBL/GenBank/DDBJ whole genome shotgun (WGS) entry which is preliminary data.</text>
</comment>
<dbReference type="InterPro" id="IPR003964">
    <property type="entry name" value="Carb_kinase"/>
</dbReference>
<organism evidence="9 10">
    <name type="scientific">Spiroplasma poulsonii</name>
    <dbReference type="NCBI Taxonomy" id="2138"/>
    <lineage>
        <taxon>Bacteria</taxon>
        <taxon>Bacillati</taxon>
        <taxon>Mycoplasmatota</taxon>
        <taxon>Mollicutes</taxon>
        <taxon>Entomoplasmatales</taxon>
        <taxon>Spiroplasmataceae</taxon>
        <taxon>Spiroplasma</taxon>
    </lineage>
</organism>
<evidence type="ECO:0000256" key="1">
    <source>
        <dbReference type="ARBA" id="ARBA00011066"/>
    </source>
</evidence>
<evidence type="ECO:0000256" key="3">
    <source>
        <dbReference type="ARBA" id="ARBA00022679"/>
    </source>
</evidence>
<proteinExistence type="inferred from homology"/>
<evidence type="ECO:0000256" key="7">
    <source>
        <dbReference type="PIRNR" id="PIRNR000723"/>
    </source>
</evidence>
<evidence type="ECO:0000256" key="4">
    <source>
        <dbReference type="ARBA" id="ARBA00022777"/>
    </source>
</evidence>
<dbReference type="PANTHER" id="PTHR30409">
    <property type="entry name" value="CARBAMATE KINASE"/>
    <property type="match status" value="1"/>
</dbReference>
<name>A0A433ETH0_9MOLU</name>
<evidence type="ECO:0000256" key="5">
    <source>
        <dbReference type="ARBA" id="ARBA00048467"/>
    </source>
</evidence>
<dbReference type="PRINTS" id="PR01469">
    <property type="entry name" value="CARBMTKINASE"/>
</dbReference>
<dbReference type="NCBIfam" id="TIGR00746">
    <property type="entry name" value="arcC"/>
    <property type="match status" value="1"/>
</dbReference>
<dbReference type="Gene3D" id="3.40.1160.10">
    <property type="entry name" value="Acetylglutamate kinase-like"/>
    <property type="match status" value="1"/>
</dbReference>
<evidence type="ECO:0000313" key="9">
    <source>
        <dbReference type="EMBL" id="RUP78167.1"/>
    </source>
</evidence>
<dbReference type="InterPro" id="IPR001048">
    <property type="entry name" value="Asp/Glu/Uridylate_kinase"/>
</dbReference>